<gene>
    <name evidence="2" type="ORF">V0U79_01840</name>
</gene>
<name>A0ABU7LP23_9PROT</name>
<sequence>MRNAKKDLGMNIPRASGLAILGLVFICMAAALSGFGTVRGMGQDAEHGRITRHALGCESSTAPINCFQPDTLDSLAGSRGDFGAVGAPDRGRGMLTSFAHCSGGDYFDVPEYPHTQEEAQATLTECRNYMRENLLHAVIDAAELLDDDGDIRSSQLPGIISCIYAGSEHGRAKCNVLAHLGRILHAGQDFYSHSNWVDQADPSEPISAENPPGLGRTGRAAWLDLRTEDPDFPEGLISGCFDNESFLGEERGCIYSESGAHRVRHLDLNKDTGQIDPEIANPTTRRGMIGNNFERAVIAAIEDSAHQWQTFQHALESEYGSARAELMICAITHDDPTDDC</sequence>
<dbReference type="Pfam" id="PF25107">
    <property type="entry name" value="VWA7_N"/>
    <property type="match status" value="1"/>
</dbReference>
<evidence type="ECO:0000313" key="3">
    <source>
        <dbReference type="Proteomes" id="UP001354971"/>
    </source>
</evidence>
<dbReference type="EMBL" id="JAZDRP010000001">
    <property type="protein sequence ID" value="MEE2525089.1"/>
    <property type="molecule type" value="Genomic_DNA"/>
</dbReference>
<dbReference type="RefSeq" id="WP_330197752.1">
    <property type="nucleotide sequence ID" value="NZ_JAZDRP010000001.1"/>
</dbReference>
<comment type="caution">
    <text evidence="2">The sequence shown here is derived from an EMBL/GenBank/DDBJ whole genome shotgun (WGS) entry which is preliminary data.</text>
</comment>
<organism evidence="2 3">
    <name type="scientific">Hyphobacterium lacteum</name>
    <dbReference type="NCBI Taxonomy" id="3116575"/>
    <lineage>
        <taxon>Bacteria</taxon>
        <taxon>Pseudomonadati</taxon>
        <taxon>Pseudomonadota</taxon>
        <taxon>Alphaproteobacteria</taxon>
        <taxon>Maricaulales</taxon>
        <taxon>Maricaulaceae</taxon>
        <taxon>Hyphobacterium</taxon>
    </lineage>
</organism>
<evidence type="ECO:0000259" key="1">
    <source>
        <dbReference type="Pfam" id="PF25107"/>
    </source>
</evidence>
<dbReference type="Proteomes" id="UP001354971">
    <property type="component" value="Unassembled WGS sequence"/>
</dbReference>
<accession>A0ABU7LP23</accession>
<proteinExistence type="predicted"/>
<protein>
    <recommendedName>
        <fullName evidence="1">VWA7 N-terminal domain-containing protein</fullName>
    </recommendedName>
</protein>
<evidence type="ECO:0000313" key="2">
    <source>
        <dbReference type="EMBL" id="MEE2525089.1"/>
    </source>
</evidence>
<feature type="domain" description="VWA7 N-terminal" evidence="1">
    <location>
        <begin position="178"/>
        <end position="200"/>
    </location>
</feature>
<reference evidence="2 3" key="1">
    <citation type="submission" date="2024-01" db="EMBL/GenBank/DDBJ databases">
        <title>Hyphobacterium bacterium isolated from marine sediment.</title>
        <authorList>
            <person name="Zhao S."/>
        </authorList>
    </citation>
    <scope>NUCLEOTIDE SEQUENCE [LARGE SCALE GENOMIC DNA]</scope>
    <source>
        <strain evidence="3">HN65</strain>
    </source>
</reference>
<dbReference type="InterPro" id="IPR056862">
    <property type="entry name" value="VWA7_N"/>
</dbReference>
<keyword evidence="3" id="KW-1185">Reference proteome</keyword>